<dbReference type="InterPro" id="IPR006683">
    <property type="entry name" value="Thioestr_dom"/>
</dbReference>
<name>A0A3B6SG14_WHEAT</name>
<accession>A0A3B6SG14</accession>
<keyword evidence="4" id="KW-1185">Reference proteome</keyword>
<dbReference type="GO" id="GO:0061522">
    <property type="term" value="F:1,4-dihydroxy-2-naphthoyl-CoA thioesterase activity"/>
    <property type="evidence" value="ECO:0000318"/>
    <property type="project" value="GO_Central"/>
</dbReference>
<organism evidence="3">
    <name type="scientific">Triticum aestivum</name>
    <name type="common">Wheat</name>
    <dbReference type="NCBI Taxonomy" id="4565"/>
    <lineage>
        <taxon>Eukaryota</taxon>
        <taxon>Viridiplantae</taxon>
        <taxon>Streptophyta</taxon>
        <taxon>Embryophyta</taxon>
        <taxon>Tracheophyta</taxon>
        <taxon>Spermatophyta</taxon>
        <taxon>Magnoliopsida</taxon>
        <taxon>Liliopsida</taxon>
        <taxon>Poales</taxon>
        <taxon>Poaceae</taxon>
        <taxon>BOP clade</taxon>
        <taxon>Pooideae</taxon>
        <taxon>Triticodae</taxon>
        <taxon>Triticeae</taxon>
        <taxon>Triticinae</taxon>
        <taxon>Triticum</taxon>
    </lineage>
</organism>
<dbReference type="Pfam" id="PF03061">
    <property type="entry name" value="4HBT"/>
    <property type="match status" value="1"/>
</dbReference>
<feature type="region of interest" description="Disordered" evidence="1">
    <location>
        <begin position="44"/>
        <end position="74"/>
    </location>
</feature>
<dbReference type="Gramene" id="TraesCS7B03G0611200.1">
    <property type="protein sequence ID" value="TraesCS7B03G0611200.1.CDS"/>
    <property type="gene ID" value="TraesCS7B03G0611200"/>
</dbReference>
<feature type="compositionally biased region" description="Pro residues" evidence="1">
    <location>
        <begin position="46"/>
        <end position="65"/>
    </location>
</feature>
<protein>
    <recommendedName>
        <fullName evidence="2">Thioesterase domain-containing protein</fullName>
    </recommendedName>
</protein>
<dbReference type="AlphaFoldDB" id="A0A3B6SG14"/>
<evidence type="ECO:0000313" key="4">
    <source>
        <dbReference type="Proteomes" id="UP000019116"/>
    </source>
</evidence>
<dbReference type="Gramene" id="TraesWEE_scaffold_031057_01G000100.1">
    <property type="protein sequence ID" value="TraesWEE_scaffold_031057_01G000100.1"/>
    <property type="gene ID" value="TraesWEE_scaffold_031057_01G000100"/>
</dbReference>
<dbReference type="InterPro" id="IPR029069">
    <property type="entry name" value="HotDog_dom_sf"/>
</dbReference>
<dbReference type="PANTHER" id="PTHR43240:SF24">
    <property type="entry name" value="OS05G0137700 PROTEIN"/>
    <property type="match status" value="1"/>
</dbReference>
<sequence>MTWHTPTHNPHSPGPHPRCTHTHAQPTHTHPRWIPSLLSSSIPFLHPTPPPDSGNPRGSPPPSSPPRGHLSPLTISTDRFLSSPRRAMPRHWWWCAARRSQRRRAAIAAGTATSAWSGWLQPFKILNGGVSALMAESTVSIGGYMASGYRRVAGVQLYINHLKPARLGDRIEAKVNPIRYLDPDTYLDKDQLLDAVHWIRQAVGLACGLL</sequence>
<evidence type="ECO:0000259" key="2">
    <source>
        <dbReference type="Pfam" id="PF03061"/>
    </source>
</evidence>
<dbReference type="Gene3D" id="3.10.129.10">
    <property type="entry name" value="Hotdog Thioesterase"/>
    <property type="match status" value="1"/>
</dbReference>
<dbReference type="CDD" id="cd03443">
    <property type="entry name" value="PaaI_thioesterase"/>
    <property type="match status" value="1"/>
</dbReference>
<evidence type="ECO:0000313" key="3">
    <source>
        <dbReference type="EnsemblPlants" id="TraesCS7B02G216200.1"/>
    </source>
</evidence>
<dbReference type="EnsemblPlants" id="TraesCS7B02G216200.1">
    <property type="protein sequence ID" value="TraesCS7B02G216200.1"/>
    <property type="gene ID" value="TraesCS7B02G216200"/>
</dbReference>
<feature type="domain" description="Thioesterase" evidence="2">
    <location>
        <begin position="124"/>
        <end position="179"/>
    </location>
</feature>
<dbReference type="Gramene" id="TraesCLE_scaffold_012992_01G000100.1">
    <property type="protein sequence ID" value="TraesCLE_scaffold_012992_01G000100.1"/>
    <property type="gene ID" value="TraesCLE_scaffold_012992_01G000100"/>
</dbReference>
<dbReference type="SUPFAM" id="SSF54637">
    <property type="entry name" value="Thioesterase/thiol ester dehydrase-isomerase"/>
    <property type="match status" value="1"/>
</dbReference>
<dbReference type="Proteomes" id="UP000019116">
    <property type="component" value="Chromosome 7B"/>
</dbReference>
<feature type="compositionally biased region" description="Low complexity" evidence="1">
    <location>
        <begin position="22"/>
        <end position="32"/>
    </location>
</feature>
<dbReference type="GO" id="GO:0005777">
    <property type="term" value="C:peroxisome"/>
    <property type="evidence" value="ECO:0000318"/>
    <property type="project" value="GO_Central"/>
</dbReference>
<evidence type="ECO:0000256" key="1">
    <source>
        <dbReference type="SAM" id="MobiDB-lite"/>
    </source>
</evidence>
<dbReference type="Gramene" id="TraesCAD_scaffold_004781_01G000100.1">
    <property type="protein sequence ID" value="TraesCAD_scaffold_004781_01G000100.1"/>
    <property type="gene ID" value="TraesCAD_scaffold_004781_01G000100"/>
</dbReference>
<feature type="region of interest" description="Disordered" evidence="1">
    <location>
        <begin position="1"/>
        <end position="32"/>
    </location>
</feature>
<dbReference type="SMR" id="A0A3B6SG14"/>
<proteinExistence type="predicted"/>
<dbReference type="STRING" id="4565.A0A3B6SG14"/>
<dbReference type="Gramene" id="TraesROB_scaffold_040769_01G000100.1">
    <property type="protein sequence ID" value="TraesROB_scaffold_040769_01G000100.1"/>
    <property type="gene ID" value="TraesROB_scaffold_040769_01G000100"/>
</dbReference>
<reference evidence="3" key="1">
    <citation type="submission" date="2018-08" db="EMBL/GenBank/DDBJ databases">
        <authorList>
            <person name="Rossello M."/>
        </authorList>
    </citation>
    <scope>NUCLEOTIDE SEQUENCE [LARGE SCALE GENOMIC DNA]</scope>
    <source>
        <strain evidence="3">cv. Chinese Spring</strain>
    </source>
</reference>
<dbReference type="GO" id="GO:0042372">
    <property type="term" value="P:phylloquinone biosynthetic process"/>
    <property type="evidence" value="ECO:0000318"/>
    <property type="project" value="GO_Central"/>
</dbReference>
<feature type="compositionally biased region" description="Polar residues" evidence="1">
    <location>
        <begin position="1"/>
        <end position="10"/>
    </location>
</feature>
<dbReference type="Gramene" id="TraesCS7B02G216200.1">
    <property type="protein sequence ID" value="TraesCS7B02G216200.1"/>
    <property type="gene ID" value="TraesCS7B02G216200"/>
</dbReference>
<dbReference type="OrthoDB" id="46529at2759"/>
<reference evidence="3" key="2">
    <citation type="submission" date="2018-10" db="UniProtKB">
        <authorList>
            <consortium name="EnsemblPlants"/>
        </authorList>
    </citation>
    <scope>IDENTIFICATION</scope>
</reference>
<dbReference type="PANTHER" id="PTHR43240">
    <property type="entry name" value="1,4-DIHYDROXY-2-NAPHTHOYL-COA THIOESTERASE 1"/>
    <property type="match status" value="1"/>
</dbReference>